<dbReference type="PANTHER" id="PTHR31672">
    <property type="entry name" value="BNACNNG10540D PROTEIN"/>
    <property type="match status" value="1"/>
</dbReference>
<dbReference type="AlphaFoldDB" id="A0AAF0UGX7"/>
<evidence type="ECO:0000313" key="1">
    <source>
        <dbReference type="EMBL" id="WMV45540.1"/>
    </source>
</evidence>
<reference evidence="1" key="1">
    <citation type="submission" date="2023-08" db="EMBL/GenBank/DDBJ databases">
        <title>A de novo genome assembly of Solanum verrucosum Schlechtendal, a Mexican diploid species geographically isolated from the other diploid A-genome species in potato relatives.</title>
        <authorList>
            <person name="Hosaka K."/>
        </authorList>
    </citation>
    <scope>NUCLEOTIDE SEQUENCE</scope>
    <source>
        <tissue evidence="1">Young leaves</tissue>
    </source>
</reference>
<organism evidence="1 2">
    <name type="scientific">Solanum verrucosum</name>
    <dbReference type="NCBI Taxonomy" id="315347"/>
    <lineage>
        <taxon>Eukaryota</taxon>
        <taxon>Viridiplantae</taxon>
        <taxon>Streptophyta</taxon>
        <taxon>Embryophyta</taxon>
        <taxon>Tracheophyta</taxon>
        <taxon>Spermatophyta</taxon>
        <taxon>Magnoliopsida</taxon>
        <taxon>eudicotyledons</taxon>
        <taxon>Gunneridae</taxon>
        <taxon>Pentapetalae</taxon>
        <taxon>asterids</taxon>
        <taxon>lamiids</taxon>
        <taxon>Solanales</taxon>
        <taxon>Solanaceae</taxon>
        <taxon>Solanoideae</taxon>
        <taxon>Solaneae</taxon>
        <taxon>Solanum</taxon>
    </lineage>
</organism>
<dbReference type="EMBL" id="CP133620">
    <property type="protein sequence ID" value="WMV45540.1"/>
    <property type="molecule type" value="Genomic_DNA"/>
</dbReference>
<dbReference type="InterPro" id="IPR050796">
    <property type="entry name" value="SCF_F-box_component"/>
</dbReference>
<evidence type="ECO:0000313" key="2">
    <source>
        <dbReference type="Proteomes" id="UP001234989"/>
    </source>
</evidence>
<protein>
    <submittedName>
        <fullName evidence="1">Uncharacterized protein</fullName>
    </submittedName>
</protein>
<sequence>MSITSPLDVSVLASCKGLLFLDFHQVRAFCIFNPTTVAHQLIPYPEPINYFKIIESEDGGEGLLVDYPNSGQYKLVIVRKLDDQPRGGYIFNVFSSSCAGLMWHESQFRSKFCNALLIGHAVYLHGCLHWLRSDGNVVVFDTTGGHRIINMPEVIKSYVRDPLYGIISFRFHSWMGVTRGLLTLVCAFEKLIVIFTYDYYVSSNNWTVSHTLANFNPADLGFLDHGVPMWFDGEKLLFLVRHWSESKSGYLYEYDYDSEIKKVHDHVILDIDTIKHFFSFEPTLANVVVPLLPHKIRAEYRRDIATTLGELKCLLTDKSTVTEERPVNKFPYLN</sequence>
<accession>A0AAF0UGX7</accession>
<keyword evidence="2" id="KW-1185">Reference proteome</keyword>
<name>A0AAF0UGX7_SOLVR</name>
<dbReference type="Proteomes" id="UP001234989">
    <property type="component" value="Chromosome 9"/>
</dbReference>
<proteinExistence type="predicted"/>
<gene>
    <name evidence="1" type="ORF">MTR67_038925</name>
</gene>